<evidence type="ECO:0000256" key="9">
    <source>
        <dbReference type="SAM" id="MobiDB-lite"/>
    </source>
</evidence>
<evidence type="ECO:0000256" key="2">
    <source>
        <dbReference type="ARBA" id="ARBA00022448"/>
    </source>
</evidence>
<dbReference type="InterPro" id="IPR024961">
    <property type="entry name" value="T2SS_GspC_N"/>
</dbReference>
<feature type="compositionally biased region" description="Polar residues" evidence="9">
    <location>
        <begin position="166"/>
        <end position="183"/>
    </location>
</feature>
<organism evidence="11 12">
    <name type="scientific">Psychrobacter coccoides</name>
    <dbReference type="NCBI Taxonomy" id="2818440"/>
    <lineage>
        <taxon>Bacteria</taxon>
        <taxon>Pseudomonadati</taxon>
        <taxon>Pseudomonadota</taxon>
        <taxon>Gammaproteobacteria</taxon>
        <taxon>Moraxellales</taxon>
        <taxon>Moraxellaceae</taxon>
        <taxon>Psychrobacter</taxon>
    </lineage>
</organism>
<keyword evidence="5" id="KW-0812">Transmembrane</keyword>
<evidence type="ECO:0000313" key="12">
    <source>
        <dbReference type="Proteomes" id="UP000664554"/>
    </source>
</evidence>
<dbReference type="Gene3D" id="2.30.42.10">
    <property type="match status" value="1"/>
</dbReference>
<comment type="caution">
    <text evidence="11">The sequence shown here is derived from an EMBL/GenBank/DDBJ whole genome shotgun (WGS) entry which is preliminary data.</text>
</comment>
<dbReference type="EMBL" id="JAGBKM010000006">
    <property type="protein sequence ID" value="MBO1530607.1"/>
    <property type="molecule type" value="Genomic_DNA"/>
</dbReference>
<evidence type="ECO:0000256" key="1">
    <source>
        <dbReference type="ARBA" id="ARBA00004533"/>
    </source>
</evidence>
<evidence type="ECO:0000256" key="8">
    <source>
        <dbReference type="ARBA" id="ARBA00023136"/>
    </source>
</evidence>
<evidence type="ECO:0000256" key="6">
    <source>
        <dbReference type="ARBA" id="ARBA00022927"/>
    </source>
</evidence>
<proteinExistence type="predicted"/>
<dbReference type="InterPro" id="IPR036034">
    <property type="entry name" value="PDZ_sf"/>
</dbReference>
<keyword evidence="2" id="KW-0813">Transport</keyword>
<feature type="region of interest" description="Disordered" evidence="9">
    <location>
        <begin position="159"/>
        <end position="186"/>
    </location>
</feature>
<protein>
    <submittedName>
        <fullName evidence="11">General secretion pathway protein</fullName>
    </submittedName>
</protein>
<sequence length="309" mass="32481">MIGFSARLKPVVNSVNRFSGWVLLLALGWLAWAAARMLWLVLAPPIAPALPVQALQSNRESTADNSSLFAVFADSESAPAATQPPPNVTLKGVMLAIPETLSSALLDVNGEVKNYRIGDGLQDSGYTLAAVDWNTVIITDARDNPSVISMADAMPLDQGEMAAGGMSNQRLPDSKPLPSSTVPQPLALPNALATNENGEATSNPTVDTAPPLSAIDEAVTALKDSPASFLSRMGVMAAGEGYQVTAAMPAEVRNRLGLEPGDRVLTVNGQSVGSDPMQDAGVLQQVQQSGQAQIEVQRGEQVITIRQQF</sequence>
<dbReference type="PROSITE" id="PS50106">
    <property type="entry name" value="PDZ"/>
    <property type="match status" value="1"/>
</dbReference>
<keyword evidence="8" id="KW-0472">Membrane</keyword>
<keyword evidence="12" id="KW-1185">Reference proteome</keyword>
<dbReference type="Gene3D" id="2.30.30.830">
    <property type="match status" value="1"/>
</dbReference>
<keyword evidence="4" id="KW-0997">Cell inner membrane</keyword>
<dbReference type="Pfam" id="PF11356">
    <property type="entry name" value="T2SSC"/>
    <property type="match status" value="1"/>
</dbReference>
<evidence type="ECO:0000256" key="7">
    <source>
        <dbReference type="ARBA" id="ARBA00022989"/>
    </source>
</evidence>
<dbReference type="Proteomes" id="UP000664554">
    <property type="component" value="Unassembled WGS sequence"/>
</dbReference>
<keyword evidence="6" id="KW-0653">Protein transport</keyword>
<gene>
    <name evidence="11" type="ORF">J3492_05200</name>
</gene>
<dbReference type="InterPro" id="IPR001478">
    <property type="entry name" value="PDZ"/>
</dbReference>
<evidence type="ECO:0000256" key="3">
    <source>
        <dbReference type="ARBA" id="ARBA00022475"/>
    </source>
</evidence>
<evidence type="ECO:0000256" key="5">
    <source>
        <dbReference type="ARBA" id="ARBA00022692"/>
    </source>
</evidence>
<keyword evidence="7" id="KW-1133">Transmembrane helix</keyword>
<name>A0ABS3NMG5_9GAMM</name>
<dbReference type="RefSeq" id="WP_207990598.1">
    <property type="nucleotide sequence ID" value="NZ_JAGBKM010000006.1"/>
</dbReference>
<accession>A0ABS3NMG5</accession>
<reference evidence="11 12" key="1">
    <citation type="submission" date="2021-03" db="EMBL/GenBank/DDBJ databases">
        <authorList>
            <person name="Shang D.-D."/>
            <person name="Du Z.-J."/>
            <person name="Chen G.-J."/>
        </authorList>
    </citation>
    <scope>NUCLEOTIDE SEQUENCE [LARGE SCALE GENOMIC DNA]</scope>
    <source>
        <strain evidence="11 12">F1192</strain>
    </source>
</reference>
<evidence type="ECO:0000256" key="4">
    <source>
        <dbReference type="ARBA" id="ARBA00022519"/>
    </source>
</evidence>
<comment type="subcellular location">
    <subcellularLocation>
        <location evidence="1">Cell inner membrane</location>
    </subcellularLocation>
</comment>
<evidence type="ECO:0000259" key="10">
    <source>
        <dbReference type="PROSITE" id="PS50106"/>
    </source>
</evidence>
<feature type="domain" description="PDZ" evidence="10">
    <location>
        <begin position="218"/>
        <end position="280"/>
    </location>
</feature>
<keyword evidence="3" id="KW-1003">Cell membrane</keyword>
<evidence type="ECO:0000313" key="11">
    <source>
        <dbReference type="EMBL" id="MBO1530607.1"/>
    </source>
</evidence>
<dbReference type="SUPFAM" id="SSF50156">
    <property type="entry name" value="PDZ domain-like"/>
    <property type="match status" value="1"/>
</dbReference>